<dbReference type="GO" id="GO:0140359">
    <property type="term" value="F:ABC-type transporter activity"/>
    <property type="evidence" value="ECO:0007669"/>
    <property type="project" value="InterPro"/>
</dbReference>
<feature type="transmembrane region" description="Helical" evidence="6">
    <location>
        <begin position="81"/>
        <end position="103"/>
    </location>
</feature>
<feature type="transmembrane region" description="Helical" evidence="6">
    <location>
        <begin position="40"/>
        <end position="61"/>
    </location>
</feature>
<dbReference type="InterPro" id="IPR052902">
    <property type="entry name" value="ABC-2_transporter"/>
</dbReference>
<feature type="transmembrane region" description="Helical" evidence="6">
    <location>
        <begin position="163"/>
        <end position="184"/>
    </location>
</feature>
<dbReference type="InterPro" id="IPR013525">
    <property type="entry name" value="ABC2_TM"/>
</dbReference>
<evidence type="ECO:0000256" key="2">
    <source>
        <dbReference type="ARBA" id="ARBA00022692"/>
    </source>
</evidence>
<feature type="domain" description="ABC transmembrane type-2" evidence="7">
    <location>
        <begin position="39"/>
        <end position="269"/>
    </location>
</feature>
<feature type="transmembrane region" description="Helical" evidence="6">
    <location>
        <begin position="124"/>
        <end position="151"/>
    </location>
</feature>
<dbReference type="InterPro" id="IPR000412">
    <property type="entry name" value="ABC_2_transport"/>
</dbReference>
<evidence type="ECO:0000256" key="6">
    <source>
        <dbReference type="RuleBase" id="RU361157"/>
    </source>
</evidence>
<evidence type="ECO:0000313" key="8">
    <source>
        <dbReference type="EMBL" id="GEN81034.1"/>
    </source>
</evidence>
<keyword evidence="5" id="KW-0046">Antibiotic resistance</keyword>
<dbReference type="Proteomes" id="UP000321484">
    <property type="component" value="Unassembled WGS sequence"/>
</dbReference>
<dbReference type="PANTHER" id="PTHR43027">
    <property type="entry name" value="DOXORUBICIN RESISTANCE ABC TRANSPORTER PERMEASE PROTEIN DRRC-RELATED"/>
    <property type="match status" value="1"/>
</dbReference>
<keyword evidence="6" id="KW-1003">Cell membrane</keyword>
<evidence type="ECO:0000256" key="5">
    <source>
        <dbReference type="ARBA" id="ARBA00023251"/>
    </source>
</evidence>
<dbReference type="PANTHER" id="PTHR43027:SF2">
    <property type="entry name" value="TRANSPORT PERMEASE PROTEIN"/>
    <property type="match status" value="1"/>
</dbReference>
<name>A0A511Z0Q6_9CELL</name>
<keyword evidence="4 6" id="KW-0472">Membrane</keyword>
<dbReference type="PROSITE" id="PS51012">
    <property type="entry name" value="ABC_TM2"/>
    <property type="match status" value="1"/>
</dbReference>
<dbReference type="OrthoDB" id="3217868at2"/>
<dbReference type="InterPro" id="IPR047817">
    <property type="entry name" value="ABC2_TM_bact-type"/>
</dbReference>
<protein>
    <recommendedName>
        <fullName evidence="6">Transport permease protein</fullName>
    </recommendedName>
</protein>
<organism evidence="8 9">
    <name type="scientific">Actinotalea fermentans</name>
    <dbReference type="NCBI Taxonomy" id="43671"/>
    <lineage>
        <taxon>Bacteria</taxon>
        <taxon>Bacillati</taxon>
        <taxon>Actinomycetota</taxon>
        <taxon>Actinomycetes</taxon>
        <taxon>Micrococcales</taxon>
        <taxon>Cellulomonadaceae</taxon>
        <taxon>Actinotalea</taxon>
    </lineage>
</organism>
<dbReference type="GO" id="GO:0046677">
    <property type="term" value="P:response to antibiotic"/>
    <property type="evidence" value="ECO:0007669"/>
    <property type="project" value="UniProtKB-KW"/>
</dbReference>
<keyword evidence="2 6" id="KW-0812">Transmembrane</keyword>
<evidence type="ECO:0000256" key="1">
    <source>
        <dbReference type="ARBA" id="ARBA00004141"/>
    </source>
</evidence>
<keyword evidence="6" id="KW-0813">Transport</keyword>
<evidence type="ECO:0000256" key="4">
    <source>
        <dbReference type="ARBA" id="ARBA00023136"/>
    </source>
</evidence>
<dbReference type="Pfam" id="PF01061">
    <property type="entry name" value="ABC2_membrane"/>
    <property type="match status" value="1"/>
</dbReference>
<evidence type="ECO:0000256" key="3">
    <source>
        <dbReference type="ARBA" id="ARBA00022989"/>
    </source>
</evidence>
<dbReference type="AlphaFoldDB" id="A0A511Z0Q6"/>
<dbReference type="PIRSF" id="PIRSF006648">
    <property type="entry name" value="DrrB"/>
    <property type="match status" value="1"/>
</dbReference>
<keyword evidence="9" id="KW-1185">Reference proteome</keyword>
<feature type="transmembrane region" description="Helical" evidence="6">
    <location>
        <begin position="196"/>
        <end position="214"/>
    </location>
</feature>
<dbReference type="PRINTS" id="PR00164">
    <property type="entry name" value="ABC2TRNSPORT"/>
</dbReference>
<accession>A0A511Z0Q6</accession>
<sequence>MTTIPTPTRASGAVGTARSPRVLAALTVSEARLYLREPSAVFFGLFFPAVLLLALGLLMPWADQPFGEGPVLSEITAITGYTPIVLALAIGTVGYTTLPPVMGTYREKGVLRRLSTTPLPPSRLLVAQLLINLAMLVIASTLAVLGGALVLGVGMPRDVGVTLLAFVVGAAASMSVGLLIAAVAPTAGASTGTGMLVYMTSLFFAGVWFPLPLMPDVVQTISRFTPLGAASQALAAGWYEGTFPGVELVVMAVWTAVLVPLAAKLFRWT</sequence>
<gene>
    <name evidence="8" type="ORF">AFE02nite_27680</name>
</gene>
<evidence type="ECO:0000313" key="9">
    <source>
        <dbReference type="Proteomes" id="UP000321484"/>
    </source>
</evidence>
<feature type="transmembrane region" description="Helical" evidence="6">
    <location>
        <begin position="248"/>
        <end position="266"/>
    </location>
</feature>
<dbReference type="RefSeq" id="WP_034245705.1">
    <property type="nucleotide sequence ID" value="NZ_BJYK01000009.1"/>
</dbReference>
<comment type="caution">
    <text evidence="8">The sequence shown here is derived from an EMBL/GenBank/DDBJ whole genome shotgun (WGS) entry which is preliminary data.</text>
</comment>
<comment type="subcellular location">
    <subcellularLocation>
        <location evidence="6">Cell membrane</location>
        <topology evidence="6">Multi-pass membrane protein</topology>
    </subcellularLocation>
    <subcellularLocation>
        <location evidence="1">Membrane</location>
        <topology evidence="1">Multi-pass membrane protein</topology>
    </subcellularLocation>
</comment>
<proteinExistence type="inferred from homology"/>
<dbReference type="EMBL" id="BJYK01000009">
    <property type="protein sequence ID" value="GEN81034.1"/>
    <property type="molecule type" value="Genomic_DNA"/>
</dbReference>
<dbReference type="GO" id="GO:0043190">
    <property type="term" value="C:ATP-binding cassette (ABC) transporter complex"/>
    <property type="evidence" value="ECO:0007669"/>
    <property type="project" value="InterPro"/>
</dbReference>
<evidence type="ECO:0000259" key="7">
    <source>
        <dbReference type="PROSITE" id="PS51012"/>
    </source>
</evidence>
<reference evidence="8 9" key="1">
    <citation type="submission" date="2019-07" db="EMBL/GenBank/DDBJ databases">
        <title>Whole genome shotgun sequence of Actinotalea fermentans NBRC 105374.</title>
        <authorList>
            <person name="Hosoyama A."/>
            <person name="Uohara A."/>
            <person name="Ohji S."/>
            <person name="Ichikawa N."/>
        </authorList>
    </citation>
    <scope>NUCLEOTIDE SEQUENCE [LARGE SCALE GENOMIC DNA]</scope>
    <source>
        <strain evidence="8 9">NBRC 105374</strain>
    </source>
</reference>
<comment type="similarity">
    <text evidence="6">Belongs to the ABC-2 integral membrane protein family.</text>
</comment>
<keyword evidence="3 6" id="KW-1133">Transmembrane helix</keyword>